<feature type="domain" description="Glycosyl hydrolase-like 10" evidence="4">
    <location>
        <begin position="174"/>
        <end position="484"/>
    </location>
</feature>
<keyword evidence="6" id="KW-0378">Hydrolase</keyword>
<proteinExistence type="predicted"/>
<evidence type="ECO:0000256" key="1">
    <source>
        <dbReference type="ARBA" id="ARBA00022729"/>
    </source>
</evidence>
<name>A0A7X0VYN4_9BACL</name>
<evidence type="ECO:0000313" key="6">
    <source>
        <dbReference type="EMBL" id="MBB6735186.1"/>
    </source>
</evidence>
<accession>A0A7X0VYN4</accession>
<dbReference type="PANTHER" id="PTHR43405:SF1">
    <property type="entry name" value="GLYCOSYL HYDROLASE DIGH"/>
    <property type="match status" value="1"/>
</dbReference>
<dbReference type="InterPro" id="IPR003790">
    <property type="entry name" value="GHL10"/>
</dbReference>
<dbReference type="InterPro" id="IPR012854">
    <property type="entry name" value="Cu_amine_oxidase-like_N"/>
</dbReference>
<dbReference type="RefSeq" id="WP_185132896.1">
    <property type="nucleotide sequence ID" value="NZ_JACJVO010000045.1"/>
</dbReference>
<dbReference type="InterPro" id="IPR052177">
    <property type="entry name" value="Divisome_Glycosyl_Hydrolase"/>
</dbReference>
<organism evidence="6 7">
    <name type="scientific">Cohnella zeiphila</name>
    <dbReference type="NCBI Taxonomy" id="2761120"/>
    <lineage>
        <taxon>Bacteria</taxon>
        <taxon>Bacillati</taxon>
        <taxon>Bacillota</taxon>
        <taxon>Bacilli</taxon>
        <taxon>Bacillales</taxon>
        <taxon>Paenibacillaceae</taxon>
        <taxon>Cohnella</taxon>
    </lineage>
</organism>
<keyword evidence="1 3" id="KW-0732">Signal</keyword>
<comment type="caution">
    <text evidence="6">The sequence shown here is derived from an EMBL/GenBank/DDBJ whole genome shotgun (WGS) entry which is preliminary data.</text>
</comment>
<feature type="compositionally biased region" description="Gly residues" evidence="2">
    <location>
        <begin position="152"/>
        <end position="168"/>
    </location>
</feature>
<gene>
    <name evidence="6" type="ORF">H7C18_30170</name>
</gene>
<dbReference type="GO" id="GO:0016787">
    <property type="term" value="F:hydrolase activity"/>
    <property type="evidence" value="ECO:0007669"/>
    <property type="project" value="UniProtKB-KW"/>
</dbReference>
<evidence type="ECO:0000256" key="3">
    <source>
        <dbReference type="SAM" id="SignalP"/>
    </source>
</evidence>
<dbReference type="InterPro" id="IPR017853">
    <property type="entry name" value="GH"/>
</dbReference>
<evidence type="ECO:0000313" key="7">
    <source>
        <dbReference type="Proteomes" id="UP000564644"/>
    </source>
</evidence>
<dbReference type="PANTHER" id="PTHR43405">
    <property type="entry name" value="GLYCOSYL HYDROLASE DIGH"/>
    <property type="match status" value="1"/>
</dbReference>
<dbReference type="Pfam" id="PF02638">
    <property type="entry name" value="GHL10"/>
    <property type="match status" value="1"/>
</dbReference>
<evidence type="ECO:0000259" key="4">
    <source>
        <dbReference type="Pfam" id="PF02638"/>
    </source>
</evidence>
<evidence type="ECO:0000259" key="5">
    <source>
        <dbReference type="Pfam" id="PF07833"/>
    </source>
</evidence>
<sequence>MRLRKWISSLWLFSLLLSTLAAGGHAFAANDISIVLDGRTLGADTSPYLVPKANLTMVPIRVISENLGASVDWSQQTRTVTIRRSGVVITMEQGQSSARVDGAVVKLGASASVRNSRIMVPLRFVSETLGLQVDWNAKTRIIALTTLGGTGTEGSVGTGGSDGSGGSSGSRPAELRGAWISTVYNLDWPSTASYGDPAKQEAEYDKLLDDLQAIGINAVFVQVRPMGDALYPSRLVPWSKYLTGTQGKDPGYDPLAFMVEETHKRGMRFEAWFNPFRAAAGSTTDGLAANHVAAEHPDWIVQAGATQYINPGIPAARQHVIDAIMEVVNGYDIDGVHLDDYFYPSGTAFADDAAYLQYNDGSFANKGDWRRDNVNRFVRDLGQAIHAAKPSVSFGISPFGVWRNQSADPTGSATKASVTSYDDMYADTRTWIRQGWIDYIAPQIYWSLSFSAARFDILAEWWGNEVKGTGVKLYVGHAPYKLGTTEAGWQSPQEIVNQLKYDADSGQVQGDIFFSAKDLLRDPLGLLPLLQTYYGV</sequence>
<dbReference type="EMBL" id="JACJVO010000045">
    <property type="protein sequence ID" value="MBB6735186.1"/>
    <property type="molecule type" value="Genomic_DNA"/>
</dbReference>
<feature type="signal peptide" evidence="3">
    <location>
        <begin position="1"/>
        <end position="28"/>
    </location>
</feature>
<protein>
    <submittedName>
        <fullName evidence="6">Family 10 glycosylhydrolase</fullName>
    </submittedName>
</protein>
<dbReference type="Gene3D" id="3.30.457.10">
    <property type="entry name" value="Copper amine oxidase-like, N-terminal domain"/>
    <property type="match status" value="1"/>
</dbReference>
<feature type="domain" description="Copper amine oxidase-like N-terminal" evidence="5">
    <location>
        <begin position="36"/>
        <end position="142"/>
    </location>
</feature>
<evidence type="ECO:0000256" key="2">
    <source>
        <dbReference type="SAM" id="MobiDB-lite"/>
    </source>
</evidence>
<dbReference type="Gene3D" id="3.20.20.80">
    <property type="entry name" value="Glycosidases"/>
    <property type="match status" value="1"/>
</dbReference>
<feature type="chain" id="PRO_5031106277" evidence="3">
    <location>
        <begin position="29"/>
        <end position="536"/>
    </location>
</feature>
<dbReference type="Proteomes" id="UP000564644">
    <property type="component" value="Unassembled WGS sequence"/>
</dbReference>
<keyword evidence="7" id="KW-1185">Reference proteome</keyword>
<dbReference type="SUPFAM" id="SSF55383">
    <property type="entry name" value="Copper amine oxidase, domain N"/>
    <property type="match status" value="1"/>
</dbReference>
<dbReference type="SUPFAM" id="SSF51445">
    <property type="entry name" value="(Trans)glycosidases"/>
    <property type="match status" value="1"/>
</dbReference>
<dbReference type="AlphaFoldDB" id="A0A7X0VYN4"/>
<feature type="region of interest" description="Disordered" evidence="2">
    <location>
        <begin position="152"/>
        <end position="172"/>
    </location>
</feature>
<reference evidence="6 7" key="1">
    <citation type="submission" date="2020-08" db="EMBL/GenBank/DDBJ databases">
        <title>Cohnella phylogeny.</title>
        <authorList>
            <person name="Dunlap C."/>
        </authorList>
    </citation>
    <scope>NUCLEOTIDE SEQUENCE [LARGE SCALE GENOMIC DNA]</scope>
    <source>
        <strain evidence="6 7">CBP 2801</strain>
    </source>
</reference>
<dbReference type="InterPro" id="IPR036582">
    <property type="entry name" value="Mao_N_sf"/>
</dbReference>
<dbReference type="Pfam" id="PF07833">
    <property type="entry name" value="Cu_amine_oxidN1"/>
    <property type="match status" value="1"/>
</dbReference>